<dbReference type="Proteomes" id="UP000002411">
    <property type="component" value="Chromosome"/>
</dbReference>
<dbReference type="eggNOG" id="ENOG5030G1M">
    <property type="taxonomic scope" value="Bacteria"/>
</dbReference>
<dbReference type="InterPro" id="IPR001387">
    <property type="entry name" value="Cro/C1-type_HTH"/>
</dbReference>
<protein>
    <recommendedName>
        <fullName evidence="1">HTH cro/C1-type domain-containing protein</fullName>
    </recommendedName>
</protein>
<evidence type="ECO:0000259" key="1">
    <source>
        <dbReference type="PROSITE" id="PS50943"/>
    </source>
</evidence>
<dbReference type="InterPro" id="IPR010982">
    <property type="entry name" value="Lambda_DNA-bd_dom_sf"/>
</dbReference>
<dbReference type="KEGG" id="ckl:CKL_1817"/>
<organism evidence="2 3">
    <name type="scientific">Clostridium kluyveri (strain ATCC 8527 / DSM 555 / NBRC 12016 / NCIMB 10680 / K1)</name>
    <dbReference type="NCBI Taxonomy" id="431943"/>
    <lineage>
        <taxon>Bacteria</taxon>
        <taxon>Bacillati</taxon>
        <taxon>Bacillota</taxon>
        <taxon>Clostridia</taxon>
        <taxon>Eubacteriales</taxon>
        <taxon>Clostridiaceae</taxon>
        <taxon>Clostridium</taxon>
    </lineage>
</organism>
<sequence>MTYSIATLTQSFEFNLNDCLRFVYPYLESDTFGVRLRKIRRNNNIKAKGLGKILNISTGTIISYENCNINPSPNIIIKLYELFGNIIICNDYMKFIISDCSKILELWRNKNNLDKRQASRILGISENAYSNCINKKNFISKKTFDKIKGKIRDVL</sequence>
<dbReference type="STRING" id="431943.CKL_1817"/>
<dbReference type="AlphaFoldDB" id="A5N978"/>
<accession>A5N978</accession>
<proteinExistence type="predicted"/>
<evidence type="ECO:0000313" key="3">
    <source>
        <dbReference type="Proteomes" id="UP000002411"/>
    </source>
</evidence>
<dbReference type="CDD" id="cd00093">
    <property type="entry name" value="HTH_XRE"/>
    <property type="match status" value="2"/>
</dbReference>
<dbReference type="EMBL" id="CP000673">
    <property type="protein sequence ID" value="EDK33859.1"/>
    <property type="molecule type" value="Genomic_DNA"/>
</dbReference>
<feature type="domain" description="HTH cro/C1-type" evidence="1">
    <location>
        <begin position="36"/>
        <end position="84"/>
    </location>
</feature>
<keyword evidence="3" id="KW-1185">Reference proteome</keyword>
<dbReference type="PROSITE" id="PS50943">
    <property type="entry name" value="HTH_CROC1"/>
    <property type="match status" value="1"/>
</dbReference>
<gene>
    <name evidence="2" type="ordered locus">CKL_1817</name>
</gene>
<dbReference type="HOGENOM" id="CLU_1692404_0_0_9"/>
<name>A5N978_CLOK5</name>
<reference evidence="2 3" key="1">
    <citation type="journal article" date="2008" name="Proc. Natl. Acad. Sci. U.S.A.">
        <title>The genome of Clostridium kluyveri, a strict anaerobe with unique metabolic features.</title>
        <authorList>
            <person name="Seedorf H."/>
            <person name="Fricke W.F."/>
            <person name="Veith B."/>
            <person name="Brueggemann H."/>
            <person name="Liesegang H."/>
            <person name="Strittmatter A."/>
            <person name="Miethke M."/>
            <person name="Buckel W."/>
            <person name="Hinderberger J."/>
            <person name="Li F."/>
            <person name="Hagemeier C."/>
            <person name="Thauer R.K."/>
            <person name="Gottschalk G."/>
        </authorList>
    </citation>
    <scope>NUCLEOTIDE SEQUENCE [LARGE SCALE GENOMIC DNA]</scope>
    <source>
        <strain evidence="3">ATCC 8527 / DSM 555 / NCIMB 10680</strain>
    </source>
</reference>
<dbReference type="RefSeq" id="WP_012102214.1">
    <property type="nucleotide sequence ID" value="NC_009706.1"/>
</dbReference>
<evidence type="ECO:0000313" key="2">
    <source>
        <dbReference type="EMBL" id="EDK33859.1"/>
    </source>
</evidence>
<dbReference type="SUPFAM" id="SSF47413">
    <property type="entry name" value="lambda repressor-like DNA-binding domains"/>
    <property type="match status" value="1"/>
</dbReference>
<dbReference type="Gene3D" id="1.10.260.40">
    <property type="entry name" value="lambda repressor-like DNA-binding domains"/>
    <property type="match status" value="1"/>
</dbReference>
<dbReference type="GO" id="GO:0003677">
    <property type="term" value="F:DNA binding"/>
    <property type="evidence" value="ECO:0007669"/>
    <property type="project" value="InterPro"/>
</dbReference>